<protein>
    <recommendedName>
        <fullName evidence="4 9">Diphthine--ammonia ligase</fullName>
        <ecNumber evidence="3 9">6.3.1.14</ecNumber>
    </recommendedName>
</protein>
<sequence>LAGRDEGIFWMKIVGLISGGKDSCYNLMKCIEHGHEIVCLANLYPSPSGQEEIDSYMYQCVASNGVQLYSEATDLPYYGREIKGRPIEVGADYEPTRCDEVEDLYELLAFIKRKHPAIQAVSSGAILSSYQKNRIENVCQRLNLQSLTYLWNLDQAFLFDQIISSGIEAIVVKVAALGLSKNHLGKPLKEMRSILLDLNNRYGVHICGEGGEYETFVLDCPLFKKKIVLDEATVVDHSVDDFAPVAYLSLCKLHLENKCS</sequence>
<dbReference type="SUPFAM" id="SSF52402">
    <property type="entry name" value="Adenine nucleotide alpha hydrolases-like"/>
    <property type="match status" value="1"/>
</dbReference>
<dbReference type="Pfam" id="PF01902">
    <property type="entry name" value="Diphthami_syn_2"/>
    <property type="match status" value="1"/>
</dbReference>
<evidence type="ECO:0000256" key="9">
    <source>
        <dbReference type="PIRNR" id="PIRNR039123"/>
    </source>
</evidence>
<keyword evidence="5 9" id="KW-0436">Ligase</keyword>
<dbReference type="NCBIfam" id="TIGR00290">
    <property type="entry name" value="MJ0570_dom"/>
    <property type="match status" value="1"/>
</dbReference>
<name>A0A183E5Z0_9BILA</name>
<evidence type="ECO:0000313" key="11">
    <source>
        <dbReference type="WBParaSite" id="GPUH_0001640301-mRNA-1"/>
    </source>
</evidence>
<dbReference type="GO" id="GO:0017183">
    <property type="term" value="P:protein histidyl modification to diphthamide"/>
    <property type="evidence" value="ECO:0007669"/>
    <property type="project" value="UniProtKB-UniPathway"/>
</dbReference>
<organism evidence="11">
    <name type="scientific">Gongylonema pulchrum</name>
    <dbReference type="NCBI Taxonomy" id="637853"/>
    <lineage>
        <taxon>Eukaryota</taxon>
        <taxon>Metazoa</taxon>
        <taxon>Ecdysozoa</taxon>
        <taxon>Nematoda</taxon>
        <taxon>Chromadorea</taxon>
        <taxon>Rhabditida</taxon>
        <taxon>Spirurina</taxon>
        <taxon>Spiruromorpha</taxon>
        <taxon>Spiruroidea</taxon>
        <taxon>Gongylonematidae</taxon>
        <taxon>Gongylonema</taxon>
    </lineage>
</organism>
<keyword evidence="7 9" id="KW-0067">ATP-binding</keyword>
<evidence type="ECO:0000256" key="6">
    <source>
        <dbReference type="ARBA" id="ARBA00022741"/>
    </source>
</evidence>
<comment type="similarity">
    <text evidence="2 9">Belongs to the Diphthine--ammonia ligase family.</text>
</comment>
<dbReference type="FunFam" id="3.90.1490.10:FF:000001">
    <property type="entry name" value="Diphthine--ammonia ligase"/>
    <property type="match status" value="1"/>
</dbReference>
<dbReference type="CDD" id="cd01994">
    <property type="entry name" value="AANH_PF0828-like"/>
    <property type="match status" value="1"/>
</dbReference>
<dbReference type="PANTHER" id="PTHR12196:SF2">
    <property type="entry name" value="DIPHTHINE--AMMONIA LIGASE"/>
    <property type="match status" value="1"/>
</dbReference>
<dbReference type="InterPro" id="IPR014729">
    <property type="entry name" value="Rossmann-like_a/b/a_fold"/>
</dbReference>
<feature type="domain" description="Diphthamide synthase" evidence="10">
    <location>
        <begin position="11"/>
        <end position="241"/>
    </location>
</feature>
<evidence type="ECO:0000256" key="3">
    <source>
        <dbReference type="ARBA" id="ARBA00012089"/>
    </source>
</evidence>
<comment type="pathway">
    <text evidence="1 9">Protein modification; peptidyl-diphthamide biosynthesis.</text>
</comment>
<evidence type="ECO:0000259" key="10">
    <source>
        <dbReference type="Pfam" id="PF01902"/>
    </source>
</evidence>
<accession>A0A183E5Z0</accession>
<evidence type="ECO:0000256" key="8">
    <source>
        <dbReference type="ARBA" id="ARBA00048108"/>
    </source>
</evidence>
<dbReference type="GO" id="GO:0017178">
    <property type="term" value="F:diphthine-ammonia ligase activity"/>
    <property type="evidence" value="ECO:0007669"/>
    <property type="project" value="UniProtKB-UniRule"/>
</dbReference>
<reference evidence="11" key="1">
    <citation type="submission" date="2016-06" db="UniProtKB">
        <authorList>
            <consortium name="WormBaseParasite"/>
        </authorList>
    </citation>
    <scope>IDENTIFICATION</scope>
</reference>
<dbReference type="PIRSF" id="PIRSF039123">
    <property type="entry name" value="Diphthamide_synthase"/>
    <property type="match status" value="1"/>
</dbReference>
<proteinExistence type="inferred from homology"/>
<comment type="function">
    <text evidence="9">Amidase that catalyzes the last step of diphthamide biosynthesis using ammonium and ATP.</text>
</comment>
<dbReference type="PANTHER" id="PTHR12196">
    <property type="entry name" value="DOMAIN OF UNKNOWN FUNCTION 71 DUF71 -CONTAINING PROTEIN"/>
    <property type="match status" value="1"/>
</dbReference>
<dbReference type="WBParaSite" id="GPUH_0001640301-mRNA-1">
    <property type="protein sequence ID" value="GPUH_0001640301-mRNA-1"/>
    <property type="gene ID" value="GPUH_0001640301"/>
</dbReference>
<dbReference type="InterPro" id="IPR002761">
    <property type="entry name" value="Diphthami_syn_dom"/>
</dbReference>
<dbReference type="AlphaFoldDB" id="A0A183E5Z0"/>
<comment type="catalytic activity">
    <reaction evidence="8 9">
        <text>diphthine-[translation elongation factor 2] + NH4(+) + ATP = diphthamide-[translation elongation factor 2] + AMP + diphosphate + H(+)</text>
        <dbReference type="Rhea" id="RHEA:19753"/>
        <dbReference type="Rhea" id="RHEA-COMP:10172"/>
        <dbReference type="Rhea" id="RHEA-COMP:10174"/>
        <dbReference type="ChEBI" id="CHEBI:15378"/>
        <dbReference type="ChEBI" id="CHEBI:16692"/>
        <dbReference type="ChEBI" id="CHEBI:28938"/>
        <dbReference type="ChEBI" id="CHEBI:30616"/>
        <dbReference type="ChEBI" id="CHEBI:33019"/>
        <dbReference type="ChEBI" id="CHEBI:82696"/>
        <dbReference type="ChEBI" id="CHEBI:456215"/>
        <dbReference type="EC" id="6.3.1.14"/>
    </reaction>
</comment>
<evidence type="ECO:0000256" key="7">
    <source>
        <dbReference type="ARBA" id="ARBA00022840"/>
    </source>
</evidence>
<evidence type="ECO:0000256" key="4">
    <source>
        <dbReference type="ARBA" id="ARBA00018426"/>
    </source>
</evidence>
<dbReference type="FunFam" id="3.40.50.620:FF:000145">
    <property type="entry name" value="ATP-binding domain containing protein"/>
    <property type="match status" value="1"/>
</dbReference>
<dbReference type="Gene3D" id="3.90.1490.10">
    <property type="entry name" value="putative n-type atp pyrophosphatase, domain 2"/>
    <property type="match status" value="1"/>
</dbReference>
<dbReference type="EC" id="6.3.1.14" evidence="3 9"/>
<keyword evidence="6 9" id="KW-0547">Nucleotide-binding</keyword>
<dbReference type="Gene3D" id="3.40.50.620">
    <property type="entry name" value="HUPs"/>
    <property type="match status" value="1"/>
</dbReference>
<evidence type="ECO:0000256" key="1">
    <source>
        <dbReference type="ARBA" id="ARBA00005156"/>
    </source>
</evidence>
<dbReference type="InterPro" id="IPR030662">
    <property type="entry name" value="DPH6/MJ0570"/>
</dbReference>
<evidence type="ECO:0000256" key="5">
    <source>
        <dbReference type="ARBA" id="ARBA00022598"/>
    </source>
</evidence>
<dbReference type="GO" id="GO:0005524">
    <property type="term" value="F:ATP binding"/>
    <property type="evidence" value="ECO:0007669"/>
    <property type="project" value="UniProtKB-UniRule"/>
</dbReference>
<evidence type="ECO:0000256" key="2">
    <source>
        <dbReference type="ARBA" id="ARBA00008496"/>
    </source>
</evidence>
<dbReference type="UniPathway" id="UPA00559"/>